<name>A0A4R8I864_9FLAO</name>
<reference evidence="1 2" key="1">
    <citation type="submission" date="2019-03" db="EMBL/GenBank/DDBJ databases">
        <title>Genomic Encyclopedia of Type Strains, Phase III (KMG-III): the genomes of soil and plant-associated and newly described type strains.</title>
        <authorList>
            <person name="Whitman W."/>
        </authorList>
    </citation>
    <scope>NUCLEOTIDE SEQUENCE [LARGE SCALE GENOMIC DNA]</scope>
    <source>
        <strain evidence="1 2">CGMCC 1.12802</strain>
    </source>
</reference>
<keyword evidence="2" id="KW-1185">Reference proteome</keyword>
<organism evidence="1 2">
    <name type="scientific">Epilithonimonas xixisoli</name>
    <dbReference type="NCBI Taxonomy" id="1476462"/>
    <lineage>
        <taxon>Bacteria</taxon>
        <taxon>Pseudomonadati</taxon>
        <taxon>Bacteroidota</taxon>
        <taxon>Flavobacteriia</taxon>
        <taxon>Flavobacteriales</taxon>
        <taxon>Weeksellaceae</taxon>
        <taxon>Chryseobacterium group</taxon>
        <taxon>Epilithonimonas</taxon>
    </lineage>
</organism>
<protein>
    <submittedName>
        <fullName evidence="1">Uncharacterized protein</fullName>
    </submittedName>
</protein>
<evidence type="ECO:0000313" key="2">
    <source>
        <dbReference type="Proteomes" id="UP000295313"/>
    </source>
</evidence>
<sequence>MTASELLDEIVKTITSLGPSPLVSETIKAYKKAEMLIKDEMDGKFNDGYEHRKKCEINAKLNQQQKLN</sequence>
<gene>
    <name evidence="1" type="ORF">B0I22_0322</name>
</gene>
<proteinExistence type="predicted"/>
<dbReference type="EMBL" id="SOEO01000001">
    <property type="protein sequence ID" value="TDX86212.1"/>
    <property type="molecule type" value="Genomic_DNA"/>
</dbReference>
<comment type="caution">
    <text evidence="1">The sequence shown here is derived from an EMBL/GenBank/DDBJ whole genome shotgun (WGS) entry which is preliminary data.</text>
</comment>
<dbReference type="RefSeq" id="WP_133942845.1">
    <property type="nucleotide sequence ID" value="NZ_SOEO01000001.1"/>
</dbReference>
<dbReference type="Proteomes" id="UP000295313">
    <property type="component" value="Unassembled WGS sequence"/>
</dbReference>
<dbReference type="AlphaFoldDB" id="A0A4R8I864"/>
<accession>A0A4R8I864</accession>
<evidence type="ECO:0000313" key="1">
    <source>
        <dbReference type="EMBL" id="TDX86212.1"/>
    </source>
</evidence>